<feature type="signal peptide" evidence="1">
    <location>
        <begin position="1"/>
        <end position="20"/>
    </location>
</feature>
<sequence length="91" mass="10948">MIHSTIRRFFLMVFLVSTMTQSLLHQHHLRQPHRRQLLRHQTFRLFLCCRCLPTRSQVLLCRRSRRLQEQLSYNGAVLNRDFGSGYPLLLV</sequence>
<dbReference type="Proteomes" id="UP000032304">
    <property type="component" value="Chromosome 5"/>
</dbReference>
<name>A0A0D2RCW3_GOSRA</name>
<keyword evidence="3" id="KW-1185">Reference proteome</keyword>
<evidence type="ECO:0008006" key="4">
    <source>
        <dbReference type="Google" id="ProtNLM"/>
    </source>
</evidence>
<proteinExistence type="predicted"/>
<dbReference type="AlphaFoldDB" id="A0A0D2RCW3"/>
<evidence type="ECO:0000313" key="3">
    <source>
        <dbReference type="Proteomes" id="UP000032304"/>
    </source>
</evidence>
<evidence type="ECO:0000313" key="2">
    <source>
        <dbReference type="EMBL" id="KJB27491.1"/>
    </source>
</evidence>
<evidence type="ECO:0000256" key="1">
    <source>
        <dbReference type="SAM" id="SignalP"/>
    </source>
</evidence>
<reference evidence="2 3" key="1">
    <citation type="journal article" date="2012" name="Nature">
        <title>Repeated polyploidization of Gossypium genomes and the evolution of spinnable cotton fibres.</title>
        <authorList>
            <person name="Paterson A.H."/>
            <person name="Wendel J.F."/>
            <person name="Gundlach H."/>
            <person name="Guo H."/>
            <person name="Jenkins J."/>
            <person name="Jin D."/>
            <person name="Llewellyn D."/>
            <person name="Showmaker K.C."/>
            <person name="Shu S."/>
            <person name="Udall J."/>
            <person name="Yoo M.J."/>
            <person name="Byers R."/>
            <person name="Chen W."/>
            <person name="Doron-Faigenboim A."/>
            <person name="Duke M.V."/>
            <person name="Gong L."/>
            <person name="Grimwood J."/>
            <person name="Grover C."/>
            <person name="Grupp K."/>
            <person name="Hu G."/>
            <person name="Lee T.H."/>
            <person name="Li J."/>
            <person name="Lin L."/>
            <person name="Liu T."/>
            <person name="Marler B.S."/>
            <person name="Page J.T."/>
            <person name="Roberts A.W."/>
            <person name="Romanel E."/>
            <person name="Sanders W.S."/>
            <person name="Szadkowski E."/>
            <person name="Tan X."/>
            <person name="Tang H."/>
            <person name="Xu C."/>
            <person name="Wang J."/>
            <person name="Wang Z."/>
            <person name="Zhang D."/>
            <person name="Zhang L."/>
            <person name="Ashrafi H."/>
            <person name="Bedon F."/>
            <person name="Bowers J.E."/>
            <person name="Brubaker C.L."/>
            <person name="Chee P.W."/>
            <person name="Das S."/>
            <person name="Gingle A.R."/>
            <person name="Haigler C.H."/>
            <person name="Harker D."/>
            <person name="Hoffmann L.V."/>
            <person name="Hovav R."/>
            <person name="Jones D.C."/>
            <person name="Lemke C."/>
            <person name="Mansoor S."/>
            <person name="ur Rahman M."/>
            <person name="Rainville L.N."/>
            <person name="Rambani A."/>
            <person name="Reddy U.K."/>
            <person name="Rong J.K."/>
            <person name="Saranga Y."/>
            <person name="Scheffler B.E."/>
            <person name="Scheffler J.A."/>
            <person name="Stelly D.M."/>
            <person name="Triplett B.A."/>
            <person name="Van Deynze A."/>
            <person name="Vaslin M.F."/>
            <person name="Waghmare V.N."/>
            <person name="Walford S.A."/>
            <person name="Wright R.J."/>
            <person name="Zaki E.A."/>
            <person name="Zhang T."/>
            <person name="Dennis E.S."/>
            <person name="Mayer K.F."/>
            <person name="Peterson D.G."/>
            <person name="Rokhsar D.S."/>
            <person name="Wang X."/>
            <person name="Schmutz J."/>
        </authorList>
    </citation>
    <scope>NUCLEOTIDE SEQUENCE [LARGE SCALE GENOMIC DNA]</scope>
</reference>
<dbReference type="EMBL" id="CM001744">
    <property type="protein sequence ID" value="KJB27491.1"/>
    <property type="molecule type" value="Genomic_DNA"/>
</dbReference>
<keyword evidence="1" id="KW-0732">Signal</keyword>
<dbReference type="Gramene" id="KJB27491">
    <property type="protein sequence ID" value="KJB27491"/>
    <property type="gene ID" value="B456_005G223900"/>
</dbReference>
<protein>
    <recommendedName>
        <fullName evidence="4">Secreted protein</fullName>
    </recommendedName>
</protein>
<organism evidence="2 3">
    <name type="scientific">Gossypium raimondii</name>
    <name type="common">Peruvian cotton</name>
    <name type="synonym">Gossypium klotzschianum subsp. raimondii</name>
    <dbReference type="NCBI Taxonomy" id="29730"/>
    <lineage>
        <taxon>Eukaryota</taxon>
        <taxon>Viridiplantae</taxon>
        <taxon>Streptophyta</taxon>
        <taxon>Embryophyta</taxon>
        <taxon>Tracheophyta</taxon>
        <taxon>Spermatophyta</taxon>
        <taxon>Magnoliopsida</taxon>
        <taxon>eudicotyledons</taxon>
        <taxon>Gunneridae</taxon>
        <taxon>Pentapetalae</taxon>
        <taxon>rosids</taxon>
        <taxon>malvids</taxon>
        <taxon>Malvales</taxon>
        <taxon>Malvaceae</taxon>
        <taxon>Malvoideae</taxon>
        <taxon>Gossypium</taxon>
    </lineage>
</organism>
<accession>A0A0D2RCW3</accession>
<feature type="chain" id="PRO_5002250442" description="Secreted protein" evidence="1">
    <location>
        <begin position="21"/>
        <end position="91"/>
    </location>
</feature>
<dbReference type="OMA" id="IRRFFLM"/>
<gene>
    <name evidence="2" type="ORF">B456_005G223900</name>
</gene>